<evidence type="ECO:0000313" key="1">
    <source>
        <dbReference type="EMBL" id="EXU75042.1"/>
    </source>
</evidence>
<name>A0A014PVY3_9GAMM</name>
<keyword evidence="2" id="KW-1185">Reference proteome</keyword>
<proteinExistence type="predicted"/>
<sequence length="64" mass="7514">MQNNFIKAKRHLQGAFLHWWVVQDDSAYASPYGSLPLATLSHCVRLELRQVRTLHDFIKAKRHL</sequence>
<accession>A0A014PVY3</accession>
<comment type="caution">
    <text evidence="1">The sequence shown here is derived from an EMBL/GenBank/DDBJ whole genome shotgun (WGS) entry which is preliminary data.</text>
</comment>
<dbReference type="EMBL" id="JFHN01000053">
    <property type="protein sequence ID" value="EXU75042.1"/>
    <property type="molecule type" value="Genomic_DNA"/>
</dbReference>
<gene>
    <name evidence="1" type="ORF">BG55_13670</name>
</gene>
<dbReference type="AlphaFoldDB" id="A0A014PVY3"/>
<reference evidence="1 2" key="1">
    <citation type="submission" date="2014-02" db="EMBL/GenBank/DDBJ databases">
        <title>Draft genome of Erwinia mallotivora strain BT-MARDI, a papaya dieback pathogen.</title>
        <authorList>
            <person name="Redzuan R."/>
            <person name="Abu Bakar N."/>
            <person name="Badrun R."/>
            <person name="Mohd Raih M.F."/>
            <person name="Rozano L."/>
            <person name="Mat Amin N."/>
        </authorList>
    </citation>
    <scope>NUCLEOTIDE SEQUENCE [LARGE SCALE GENOMIC DNA]</scope>
    <source>
        <strain evidence="1 2">BT-MARDI</strain>
    </source>
</reference>
<evidence type="ECO:0000313" key="2">
    <source>
        <dbReference type="Proteomes" id="UP000019918"/>
    </source>
</evidence>
<protein>
    <submittedName>
        <fullName evidence="1">Uncharacterized protein</fullName>
    </submittedName>
</protein>
<organism evidence="1 2">
    <name type="scientific">Erwinia mallotivora</name>
    <dbReference type="NCBI Taxonomy" id="69222"/>
    <lineage>
        <taxon>Bacteria</taxon>
        <taxon>Pseudomonadati</taxon>
        <taxon>Pseudomonadota</taxon>
        <taxon>Gammaproteobacteria</taxon>
        <taxon>Enterobacterales</taxon>
        <taxon>Erwiniaceae</taxon>
        <taxon>Erwinia</taxon>
    </lineage>
</organism>
<dbReference type="PATRIC" id="fig|69222.5.peg.2805"/>
<dbReference type="Proteomes" id="UP000019918">
    <property type="component" value="Unassembled WGS sequence"/>
</dbReference>